<keyword evidence="4" id="KW-1185">Reference proteome</keyword>
<evidence type="ECO:0000256" key="2">
    <source>
        <dbReference type="SAM" id="Phobius"/>
    </source>
</evidence>
<reference evidence="3 4" key="1">
    <citation type="submission" date="2016-10" db="EMBL/GenBank/DDBJ databases">
        <authorList>
            <person name="de Groot N.N."/>
        </authorList>
    </citation>
    <scope>NUCLEOTIDE SEQUENCE [LARGE SCALE GENOMIC DNA]</scope>
    <source>
        <strain evidence="3 4">CGMCC 4.2026</strain>
    </source>
</reference>
<evidence type="ECO:0008006" key="5">
    <source>
        <dbReference type="Google" id="ProtNLM"/>
    </source>
</evidence>
<evidence type="ECO:0000313" key="3">
    <source>
        <dbReference type="EMBL" id="SEN85423.1"/>
    </source>
</evidence>
<dbReference type="Proteomes" id="UP000181951">
    <property type="component" value="Unassembled WGS sequence"/>
</dbReference>
<feature type="region of interest" description="Disordered" evidence="1">
    <location>
        <begin position="1"/>
        <end position="28"/>
    </location>
</feature>
<name>A0A1H8JXH1_9ACTN</name>
<keyword evidence="2" id="KW-0812">Transmembrane</keyword>
<feature type="transmembrane region" description="Helical" evidence="2">
    <location>
        <begin position="133"/>
        <end position="151"/>
    </location>
</feature>
<keyword evidence="2" id="KW-1133">Transmembrane helix</keyword>
<feature type="transmembrane region" description="Helical" evidence="2">
    <location>
        <begin position="171"/>
        <end position="191"/>
    </location>
</feature>
<evidence type="ECO:0000313" key="4">
    <source>
        <dbReference type="Proteomes" id="UP000181951"/>
    </source>
</evidence>
<keyword evidence="2" id="KW-0472">Membrane</keyword>
<dbReference type="EMBL" id="FODD01000011">
    <property type="protein sequence ID" value="SEN85423.1"/>
    <property type="molecule type" value="Genomic_DNA"/>
</dbReference>
<evidence type="ECO:0000256" key="1">
    <source>
        <dbReference type="SAM" id="MobiDB-lite"/>
    </source>
</evidence>
<proteinExistence type="predicted"/>
<feature type="transmembrane region" description="Helical" evidence="2">
    <location>
        <begin position="78"/>
        <end position="99"/>
    </location>
</feature>
<gene>
    <name evidence="3" type="ORF">SAMN05216267_1011104</name>
</gene>
<dbReference type="STRING" id="310780.SAMN05216267_1011104"/>
<dbReference type="AlphaFoldDB" id="A0A1H8JXH1"/>
<dbReference type="SUPFAM" id="SSF81324">
    <property type="entry name" value="Voltage-gated potassium channels"/>
    <property type="match status" value="1"/>
</dbReference>
<accession>A0A1H8JXH1</accession>
<feature type="transmembrane region" description="Helical" evidence="2">
    <location>
        <begin position="105"/>
        <end position="121"/>
    </location>
</feature>
<protein>
    <recommendedName>
        <fullName evidence="5">DUF1345 domain-containing protein</fullName>
    </recommendedName>
</protein>
<organism evidence="3 4">
    <name type="scientific">Actinacidiphila rubida</name>
    <dbReference type="NCBI Taxonomy" id="310780"/>
    <lineage>
        <taxon>Bacteria</taxon>
        <taxon>Bacillati</taxon>
        <taxon>Actinomycetota</taxon>
        <taxon>Actinomycetes</taxon>
        <taxon>Kitasatosporales</taxon>
        <taxon>Streptomycetaceae</taxon>
        <taxon>Actinacidiphila</taxon>
    </lineage>
</organism>
<sequence>MSRVTDSTPEPHSPESRSPEPPSPDAAAHGAAHAHFDALNARLDRIEARLTPAHGDLAAAEHRVEPAWRRVTQGEERWASAAAILAVVAIQLLVLPARLVVQPRWLMPAVESALLVALVAGNPRRIERGSRLLRSLGLALIVVIGGSNGYSAVRLVDGLVRGTEGSAAGPLLLRGGAIWLINVVIFALAYWELDRGGPAARAAGERDVPDFLFVQMQSPDLAPPHWEPVFFDYLYLSFTNSTAFSPTDVMPSSLWAKALMMGQSAVSLLTVVLVVARAVNILG</sequence>